<dbReference type="RefSeq" id="WP_072365805.1">
    <property type="nucleotide sequence ID" value="NZ_CBHWAX010000001.1"/>
</dbReference>
<feature type="transmembrane region" description="Helical" evidence="7">
    <location>
        <begin position="178"/>
        <end position="197"/>
    </location>
</feature>
<reference evidence="9 11" key="1">
    <citation type="submission" date="2016-11" db="EMBL/GenBank/DDBJ databases">
        <authorList>
            <person name="Jaros S."/>
            <person name="Januszkiewicz K."/>
            <person name="Wedrychowicz H."/>
        </authorList>
    </citation>
    <scope>NUCLEOTIDE SEQUENCE [LARGE SCALE GENOMIC DNA]</scope>
    <source>
        <strain evidence="9 11">DSM 784</strain>
    </source>
</reference>
<dbReference type="Gene3D" id="1.20.1540.10">
    <property type="entry name" value="Rhomboid-like"/>
    <property type="match status" value="1"/>
</dbReference>
<keyword evidence="9" id="KW-0645">Protease</keyword>
<feature type="transmembrane region" description="Helical" evidence="7">
    <location>
        <begin position="87"/>
        <end position="104"/>
    </location>
</feature>
<evidence type="ECO:0000313" key="9">
    <source>
        <dbReference type="EMBL" id="SFW87892.1"/>
    </source>
</evidence>
<dbReference type="InterPro" id="IPR050925">
    <property type="entry name" value="Rhomboid_protease_S54"/>
</dbReference>
<dbReference type="Proteomes" id="UP000183788">
    <property type="component" value="Unassembled WGS sequence"/>
</dbReference>
<evidence type="ECO:0000313" key="12">
    <source>
        <dbReference type="Proteomes" id="UP001326715"/>
    </source>
</evidence>
<dbReference type="EMBL" id="CP140154">
    <property type="protein sequence ID" value="WQG87313.1"/>
    <property type="molecule type" value="Genomic_DNA"/>
</dbReference>
<evidence type="ECO:0000256" key="6">
    <source>
        <dbReference type="ARBA" id="ARBA00023136"/>
    </source>
</evidence>
<evidence type="ECO:0000256" key="2">
    <source>
        <dbReference type="ARBA" id="ARBA00009045"/>
    </source>
</evidence>
<dbReference type="PANTHER" id="PTHR43731">
    <property type="entry name" value="RHOMBOID PROTEASE"/>
    <property type="match status" value="1"/>
</dbReference>
<feature type="transmembrane region" description="Helical" evidence="7">
    <location>
        <begin position="147"/>
        <end position="166"/>
    </location>
</feature>
<dbReference type="EC" id="3.4.21.-" evidence="10"/>
<organism evidence="9 11">
    <name type="scientific">Chitinophaga sancti</name>
    <dbReference type="NCBI Taxonomy" id="1004"/>
    <lineage>
        <taxon>Bacteria</taxon>
        <taxon>Pseudomonadati</taxon>
        <taxon>Bacteroidota</taxon>
        <taxon>Chitinophagia</taxon>
        <taxon>Chitinophagales</taxon>
        <taxon>Chitinophagaceae</taxon>
        <taxon>Chitinophaga</taxon>
    </lineage>
</organism>
<keyword evidence="5 7" id="KW-1133">Transmembrane helix</keyword>
<dbReference type="GO" id="GO:0006508">
    <property type="term" value="P:proteolysis"/>
    <property type="evidence" value="ECO:0007669"/>
    <property type="project" value="UniProtKB-KW"/>
</dbReference>
<evidence type="ECO:0000256" key="7">
    <source>
        <dbReference type="SAM" id="Phobius"/>
    </source>
</evidence>
<name>A0A1K1SUH6_9BACT</name>
<evidence type="ECO:0000256" key="1">
    <source>
        <dbReference type="ARBA" id="ARBA00004141"/>
    </source>
</evidence>
<evidence type="ECO:0000256" key="5">
    <source>
        <dbReference type="ARBA" id="ARBA00022989"/>
    </source>
</evidence>
<dbReference type="SUPFAM" id="SSF144091">
    <property type="entry name" value="Rhomboid-like"/>
    <property type="match status" value="1"/>
</dbReference>
<dbReference type="STRING" id="1004.SAMN05661012_06150"/>
<dbReference type="AlphaFoldDB" id="A0A1K1SUH6"/>
<evidence type="ECO:0000256" key="4">
    <source>
        <dbReference type="ARBA" id="ARBA00022801"/>
    </source>
</evidence>
<comment type="subcellular location">
    <subcellularLocation>
        <location evidence="1">Membrane</location>
        <topology evidence="1">Multi-pass membrane protein</topology>
    </subcellularLocation>
</comment>
<dbReference type="PANTHER" id="PTHR43731:SF14">
    <property type="entry name" value="PRESENILIN-ASSOCIATED RHOMBOID-LIKE PROTEIN, MITOCHONDRIAL"/>
    <property type="match status" value="1"/>
</dbReference>
<evidence type="ECO:0000259" key="8">
    <source>
        <dbReference type="Pfam" id="PF01694"/>
    </source>
</evidence>
<dbReference type="GO" id="GO:0016020">
    <property type="term" value="C:membrane"/>
    <property type="evidence" value="ECO:0007669"/>
    <property type="project" value="UniProtKB-SubCell"/>
</dbReference>
<feature type="transmembrane region" description="Helical" evidence="7">
    <location>
        <begin position="25"/>
        <end position="45"/>
    </location>
</feature>
<gene>
    <name evidence="9" type="ORF">SAMN05661012_06150</name>
    <name evidence="10" type="ORF">SR876_20530</name>
</gene>
<feature type="domain" description="Peptidase S54 rhomboid" evidence="8">
    <location>
        <begin position="75"/>
        <end position="218"/>
    </location>
</feature>
<evidence type="ECO:0000313" key="10">
    <source>
        <dbReference type="EMBL" id="WQG87313.1"/>
    </source>
</evidence>
<dbReference type="EMBL" id="FPIZ01000034">
    <property type="protein sequence ID" value="SFW87892.1"/>
    <property type="molecule type" value="Genomic_DNA"/>
</dbReference>
<reference evidence="10 12" key="2">
    <citation type="submission" date="2023-11" db="EMBL/GenBank/DDBJ databases">
        <title>MicrobeMod: A computational toolkit for identifying prokaryotic methylation and restriction-modification with nanopore sequencing.</title>
        <authorList>
            <person name="Crits-Christoph A."/>
            <person name="Kang S.C."/>
            <person name="Lee H."/>
            <person name="Ostrov N."/>
        </authorList>
    </citation>
    <scope>NUCLEOTIDE SEQUENCE [LARGE SCALE GENOMIC DNA]</scope>
    <source>
        <strain evidence="10 12">ATCC 23090</strain>
    </source>
</reference>
<dbReference type="InterPro" id="IPR022764">
    <property type="entry name" value="Peptidase_S54_rhomboid_dom"/>
</dbReference>
<keyword evidence="4 10" id="KW-0378">Hydrolase</keyword>
<proteinExistence type="inferred from homology"/>
<protein>
    <submittedName>
        <fullName evidence="9">Membrane associated serine protease, rhomboid family</fullName>
    </submittedName>
    <submittedName>
        <fullName evidence="10">Rhomboid family intramembrane serine protease</fullName>
        <ecNumber evidence="10">3.4.21.-</ecNumber>
    </submittedName>
</protein>
<keyword evidence="3 7" id="KW-0812">Transmembrane</keyword>
<dbReference type="Pfam" id="PF01694">
    <property type="entry name" value="Rhomboid"/>
    <property type="match status" value="1"/>
</dbReference>
<feature type="transmembrane region" description="Helical" evidence="7">
    <location>
        <begin position="203"/>
        <end position="222"/>
    </location>
</feature>
<dbReference type="GO" id="GO:0004252">
    <property type="term" value="F:serine-type endopeptidase activity"/>
    <property type="evidence" value="ECO:0007669"/>
    <property type="project" value="InterPro"/>
</dbReference>
<evidence type="ECO:0000256" key="3">
    <source>
        <dbReference type="ARBA" id="ARBA00022692"/>
    </source>
</evidence>
<keyword evidence="12" id="KW-1185">Reference proteome</keyword>
<dbReference type="InterPro" id="IPR035952">
    <property type="entry name" value="Rhomboid-like_sf"/>
</dbReference>
<evidence type="ECO:0000313" key="11">
    <source>
        <dbReference type="Proteomes" id="UP000183788"/>
    </source>
</evidence>
<dbReference type="Proteomes" id="UP001326715">
    <property type="component" value="Chromosome"/>
</dbReference>
<accession>A0A1K1SUH6</accession>
<comment type="similarity">
    <text evidence="2">Belongs to the peptidase S54 family.</text>
</comment>
<keyword evidence="6 7" id="KW-0472">Membrane</keyword>
<sequence>MDVVEKGEPMPILSLGEGKNMVTQLILVNLTVFILLFFTQVIYNIEGNSTIRFNLDVMNNIILPASFSRLARLPWTMITSLFIHESVWLVFGNMVWLWAFGSILQRKAGPGIILPLYLFGGIIGNLFYMLGMQLIPAFHLTQFFANYYGSTAGIMALAVAALLLAPNVRIFQQLSGGIPMWIITILYMIMAVCAHLFSHNDLTYLPAVIGGALFGLLFMNAWKKGNDWGAGFNKMLYTITHLFHPKGN</sequence>
<feature type="transmembrane region" description="Helical" evidence="7">
    <location>
        <begin position="116"/>
        <end position="135"/>
    </location>
</feature>
<dbReference type="OrthoDB" id="680602at2"/>